<dbReference type="AlphaFoldDB" id="A0A286E8N9"/>
<evidence type="ECO:0000313" key="1">
    <source>
        <dbReference type="EMBL" id="SOD67224.1"/>
    </source>
</evidence>
<organism evidence="1 2">
    <name type="scientific">Alysiella filiformis DSM 16848</name>
    <dbReference type="NCBI Taxonomy" id="1120981"/>
    <lineage>
        <taxon>Bacteria</taxon>
        <taxon>Pseudomonadati</taxon>
        <taxon>Pseudomonadota</taxon>
        <taxon>Betaproteobacteria</taxon>
        <taxon>Neisseriales</taxon>
        <taxon>Neisseriaceae</taxon>
        <taxon>Alysiella</taxon>
    </lineage>
</organism>
<evidence type="ECO:0000313" key="2">
    <source>
        <dbReference type="Proteomes" id="UP000219669"/>
    </source>
</evidence>
<dbReference type="Proteomes" id="UP000219669">
    <property type="component" value="Unassembled WGS sequence"/>
</dbReference>
<name>A0A286E8N9_9NEIS</name>
<reference evidence="1 2" key="1">
    <citation type="submission" date="2017-09" db="EMBL/GenBank/DDBJ databases">
        <authorList>
            <person name="Ehlers B."/>
            <person name="Leendertz F.H."/>
        </authorList>
    </citation>
    <scope>NUCLEOTIDE SEQUENCE [LARGE SCALE GENOMIC DNA]</scope>
    <source>
        <strain evidence="1 2">DSM 16848</strain>
    </source>
</reference>
<accession>A0A286E8N9</accession>
<keyword evidence="2" id="KW-1185">Reference proteome</keyword>
<gene>
    <name evidence="1" type="ORF">SAMN02746062_00844</name>
</gene>
<proteinExistence type="predicted"/>
<dbReference type="EMBL" id="OCNF01000005">
    <property type="protein sequence ID" value="SOD67224.1"/>
    <property type="molecule type" value="Genomic_DNA"/>
</dbReference>
<sequence>MKNAFFEFIGLLGYDDDIAHKMAALFDSLTGDRKLFGEFLLKECDGDEESLASLFHADFEDDELALNYWVVSYLFDNLIEYYRDDYKIDYDNLSEYISEQIGQTFQVSYEEYNKIHRQNNQFNVFSDDFITSFRYVCQQLENQSEFTLLHVLSGNDDVNYFVIDKANKPRLFTLADELGLVVE</sequence>
<protein>
    <submittedName>
        <fullName evidence="1">Uncharacterized protein</fullName>
    </submittedName>
</protein>